<keyword evidence="5" id="KW-1185">Reference proteome</keyword>
<feature type="transmembrane region" description="Helical" evidence="2">
    <location>
        <begin position="67"/>
        <end position="89"/>
    </location>
</feature>
<organism evidence="4 5">
    <name type="scientific">Clostridium tarantellae</name>
    <dbReference type="NCBI Taxonomy" id="39493"/>
    <lineage>
        <taxon>Bacteria</taxon>
        <taxon>Bacillati</taxon>
        <taxon>Bacillota</taxon>
        <taxon>Clostridia</taxon>
        <taxon>Eubacteriales</taxon>
        <taxon>Clostridiaceae</taxon>
        <taxon>Clostridium</taxon>
    </lineage>
</organism>
<dbReference type="Proteomes" id="UP000430345">
    <property type="component" value="Unassembled WGS sequence"/>
</dbReference>
<sequence>MENLTTLINIITNLIGVMGYTGITIVVALEYTCIPIPSEVVLPFIGIATSLGEFSLIGALFFSLLGGLIGCIICYYIGYFGGIPLMNFIEKKFPSTKKSIKTLNIWFLKYGKLAVLIARVLPFIRTYVSILAGAEKLKLNIFLMYSSIGIFLWNGALIGLGYFLGDNFNTITNLIGKYSLYCIIIVGLLIILLWYLKHKKKKNN</sequence>
<keyword evidence="2" id="KW-0812">Transmembrane</keyword>
<dbReference type="GO" id="GO:0005886">
    <property type="term" value="C:plasma membrane"/>
    <property type="evidence" value="ECO:0007669"/>
    <property type="project" value="TreeGrafter"/>
</dbReference>
<comment type="caution">
    <text evidence="4">The sequence shown here is derived from an EMBL/GenBank/DDBJ whole genome shotgun (WGS) entry which is preliminary data.</text>
</comment>
<evidence type="ECO:0000313" key="5">
    <source>
        <dbReference type="Proteomes" id="UP000430345"/>
    </source>
</evidence>
<protein>
    <submittedName>
        <fullName evidence="4">DedA family protein</fullName>
    </submittedName>
</protein>
<dbReference type="InterPro" id="IPR051311">
    <property type="entry name" value="DedA_domain"/>
</dbReference>
<dbReference type="OrthoDB" id="9813426at2"/>
<evidence type="ECO:0000256" key="1">
    <source>
        <dbReference type="ARBA" id="ARBA00010792"/>
    </source>
</evidence>
<feature type="transmembrane region" description="Helical" evidence="2">
    <location>
        <begin position="142"/>
        <end position="163"/>
    </location>
</feature>
<proteinExistence type="inferred from homology"/>
<dbReference type="EMBL" id="WHJC01000082">
    <property type="protein sequence ID" value="MPQ43577.1"/>
    <property type="molecule type" value="Genomic_DNA"/>
</dbReference>
<comment type="similarity">
    <text evidence="1">Belongs to the DedA family.</text>
</comment>
<evidence type="ECO:0000313" key="4">
    <source>
        <dbReference type="EMBL" id="MPQ43577.1"/>
    </source>
</evidence>
<dbReference type="PANTHER" id="PTHR42709:SF9">
    <property type="entry name" value="ALKALINE PHOSPHATASE LIKE PROTEIN"/>
    <property type="match status" value="1"/>
</dbReference>
<dbReference type="Pfam" id="PF09335">
    <property type="entry name" value="VTT_dom"/>
    <property type="match status" value="1"/>
</dbReference>
<keyword evidence="2" id="KW-1133">Transmembrane helix</keyword>
<feature type="transmembrane region" description="Helical" evidence="2">
    <location>
        <begin position="41"/>
        <end position="61"/>
    </location>
</feature>
<feature type="domain" description="VTT" evidence="3">
    <location>
        <begin position="36"/>
        <end position="162"/>
    </location>
</feature>
<dbReference type="RefSeq" id="WP_152889234.1">
    <property type="nucleotide sequence ID" value="NZ_WHJC01000082.1"/>
</dbReference>
<gene>
    <name evidence="4" type="ORF">GBZ86_07380</name>
</gene>
<evidence type="ECO:0000256" key="2">
    <source>
        <dbReference type="SAM" id="Phobius"/>
    </source>
</evidence>
<reference evidence="4 5" key="1">
    <citation type="submission" date="2019-10" db="EMBL/GenBank/DDBJ databases">
        <title>The Genome Sequence of Clostridium tarantellae Isolated from Fish Brain.</title>
        <authorList>
            <person name="Bano L."/>
            <person name="Kiel M."/>
            <person name="Sales G."/>
            <person name="Doxey A.C."/>
            <person name="Mansfield M.J."/>
            <person name="Schiavone M."/>
            <person name="Rossetto O."/>
            <person name="Pirazzini M."/>
            <person name="Dobrindt U."/>
            <person name="Montecucco C."/>
        </authorList>
    </citation>
    <scope>NUCLEOTIDE SEQUENCE [LARGE SCALE GENOMIC DNA]</scope>
    <source>
        <strain evidence="4 5">DSM 3997</strain>
    </source>
</reference>
<keyword evidence="2" id="KW-0472">Membrane</keyword>
<name>A0A6I1MN89_9CLOT</name>
<dbReference type="AlphaFoldDB" id="A0A6I1MN89"/>
<feature type="transmembrane region" description="Helical" evidence="2">
    <location>
        <begin position="178"/>
        <end position="196"/>
    </location>
</feature>
<feature type="transmembrane region" description="Helical" evidence="2">
    <location>
        <begin position="6"/>
        <end position="29"/>
    </location>
</feature>
<accession>A0A6I1MN89</accession>
<dbReference type="PANTHER" id="PTHR42709">
    <property type="entry name" value="ALKALINE PHOSPHATASE LIKE PROTEIN"/>
    <property type="match status" value="1"/>
</dbReference>
<dbReference type="InterPro" id="IPR032816">
    <property type="entry name" value="VTT_dom"/>
</dbReference>
<evidence type="ECO:0000259" key="3">
    <source>
        <dbReference type="Pfam" id="PF09335"/>
    </source>
</evidence>